<dbReference type="RefSeq" id="WP_242010881.1">
    <property type="nucleotide sequence ID" value="NZ_WOTB01000034.1"/>
</dbReference>
<evidence type="ECO:0000313" key="2">
    <source>
        <dbReference type="Proteomes" id="UP000635278"/>
    </source>
</evidence>
<dbReference type="InterPro" id="IPR052534">
    <property type="entry name" value="Extracell_DNA_Util/SecSys_Comp"/>
</dbReference>
<proteinExistence type="predicted"/>
<gene>
    <name evidence="1" type="ORF">GOB93_17490</name>
</gene>
<dbReference type="PANTHER" id="PTHR40278:SF1">
    <property type="entry name" value="DNA UTILIZATION PROTEIN HOFN"/>
    <property type="match status" value="1"/>
</dbReference>
<accession>A0ABX0JT51</accession>
<dbReference type="SUPFAM" id="SSF53067">
    <property type="entry name" value="Actin-like ATPase domain"/>
    <property type="match status" value="1"/>
</dbReference>
<dbReference type="InterPro" id="IPR043129">
    <property type="entry name" value="ATPase_NBD"/>
</dbReference>
<keyword evidence="2" id="KW-1185">Reference proteome</keyword>
<evidence type="ECO:0000313" key="1">
    <source>
        <dbReference type="EMBL" id="NHN86414.1"/>
    </source>
</evidence>
<name>A0ABX0JT51_9PROT</name>
<comment type="caution">
    <text evidence="1">The sequence shown here is derived from an EMBL/GenBank/DDBJ whole genome shotgun (WGS) entry which is preliminary data.</text>
</comment>
<sequence>MTDKQTSAGRGLYAFGRWWLDRMTELLPRTLRGENRQDLRVMLHADGTIDAQDLHLCRQALFAADGGRVRWYRSLWRRAPDISLVLPPGSILSRDVPLPPAAAGNAMQAIGYSLDRLTPFQADEAVWSVSRKSEAGRNAMAIFRLHVAPRFLFGSALELMQREGIAPTRLCMDGPPGEAGVIPFHVPKQKHHPVLRALPVLAVIAAIVPFVVQQVHLFRLNHAISALSDRRGQAESLRRRIDSFTAGPAEIAKEEHRTGSALKTLAVLTDALPDGTFLTTLRIREHHVTLEGQSRQATQLIGILEHRAAFTDASFSGPVTRTEDKSQDVFTINANAPGRYHRVALPCLLFAEITGRTRGPASGAWRYLHFLTSGLASDLLASGSLS</sequence>
<dbReference type="PANTHER" id="PTHR40278">
    <property type="entry name" value="DNA UTILIZATION PROTEIN HOFN"/>
    <property type="match status" value="1"/>
</dbReference>
<protein>
    <submittedName>
        <fullName evidence="1">General secretion pathway protein GspL</fullName>
    </submittedName>
</protein>
<dbReference type="InterPro" id="IPR007813">
    <property type="entry name" value="PilN"/>
</dbReference>
<dbReference type="EMBL" id="WOTB01000034">
    <property type="protein sequence ID" value="NHN86414.1"/>
    <property type="molecule type" value="Genomic_DNA"/>
</dbReference>
<dbReference type="Pfam" id="PF05137">
    <property type="entry name" value="PilN"/>
    <property type="match status" value="1"/>
</dbReference>
<reference evidence="1 2" key="1">
    <citation type="journal article" date="2020" name="Int. J. Syst. Evol. Microbiol.">
        <title>Novel acetic acid bacteria from cider fermentations: Acetobacter conturbans sp. nov. and Acetobacter fallax sp. nov.</title>
        <authorList>
            <person name="Sombolestani A.S."/>
            <person name="Cleenwerck I."/>
            <person name="Cnockaert M."/>
            <person name="Borremans W."/>
            <person name="Wieme A.D."/>
            <person name="De Vuyst L."/>
            <person name="Vandamme P."/>
        </authorList>
    </citation>
    <scope>NUCLEOTIDE SEQUENCE [LARGE SCALE GENOMIC DNA]</scope>
    <source>
        <strain evidence="1 2">LMG 30640</strain>
    </source>
</reference>
<organism evidence="1 2">
    <name type="scientific">Acetobacter musti</name>
    <dbReference type="NCBI Taxonomy" id="864732"/>
    <lineage>
        <taxon>Bacteria</taxon>
        <taxon>Pseudomonadati</taxon>
        <taxon>Pseudomonadota</taxon>
        <taxon>Alphaproteobacteria</taxon>
        <taxon>Acetobacterales</taxon>
        <taxon>Acetobacteraceae</taxon>
        <taxon>Acetobacter</taxon>
    </lineage>
</organism>
<dbReference type="Proteomes" id="UP000635278">
    <property type="component" value="Unassembled WGS sequence"/>
</dbReference>